<dbReference type="EMBL" id="PJKA01000006">
    <property type="protein sequence ID" value="PNC18854.1"/>
    <property type="molecule type" value="Genomic_DNA"/>
</dbReference>
<organism evidence="1 2">
    <name type="scientific">Akkermansia muciniphila</name>
    <dbReference type="NCBI Taxonomy" id="239935"/>
    <lineage>
        <taxon>Bacteria</taxon>
        <taxon>Pseudomonadati</taxon>
        <taxon>Verrucomicrobiota</taxon>
        <taxon>Verrucomicrobiia</taxon>
        <taxon>Verrucomicrobiales</taxon>
        <taxon>Akkermansiaceae</taxon>
        <taxon>Akkermansia</taxon>
    </lineage>
</organism>
<sequence length="89" mass="10623">MIRYTLEHEGIVHSAPDCFCVAIPDEDDPHTVLILFQCSRLSVLWRLAEMYRCQFTHVKFRRDFKNHYPERCVPIDRFLKKRSLAGRIS</sequence>
<reference evidence="1 2" key="1">
    <citation type="journal article" date="2017" name="BMC Genomics">
        <title>Genome sequencing of 39 Akkermansia muciniphila isolates reveals its population structure, genomic and functional diverisity, and global distribution in mammalian gut microbiotas.</title>
        <authorList>
            <person name="Guo X."/>
            <person name="Li S."/>
            <person name="Zhang J."/>
            <person name="Wu F."/>
            <person name="Li X."/>
            <person name="Wu D."/>
            <person name="Zhang M."/>
            <person name="Ou Z."/>
            <person name="Jie Z."/>
            <person name="Yan Q."/>
            <person name="Li P."/>
            <person name="Yi J."/>
            <person name="Peng Y."/>
        </authorList>
    </citation>
    <scope>NUCLEOTIDE SEQUENCE [LARGE SCALE GENOMIC DNA]</scope>
    <source>
        <strain evidence="1 2">GP24</strain>
    </source>
</reference>
<dbReference type="Proteomes" id="UP000236000">
    <property type="component" value="Unassembled WGS sequence"/>
</dbReference>
<accession>A0A2N8HEZ2</accession>
<name>A0A2N8HEZ2_9BACT</name>
<evidence type="ECO:0000313" key="1">
    <source>
        <dbReference type="EMBL" id="PNC18854.1"/>
    </source>
</evidence>
<protein>
    <submittedName>
        <fullName evidence="1">Uncharacterized protein</fullName>
    </submittedName>
</protein>
<evidence type="ECO:0000313" key="2">
    <source>
        <dbReference type="Proteomes" id="UP000236000"/>
    </source>
</evidence>
<gene>
    <name evidence="1" type="ORF">CXU22_03400</name>
</gene>
<proteinExistence type="predicted"/>
<dbReference type="AlphaFoldDB" id="A0A2N8HEZ2"/>
<comment type="caution">
    <text evidence="1">The sequence shown here is derived from an EMBL/GenBank/DDBJ whole genome shotgun (WGS) entry which is preliminary data.</text>
</comment>